<dbReference type="GO" id="GO:0030154">
    <property type="term" value="P:cell differentiation"/>
    <property type="evidence" value="ECO:0007669"/>
    <property type="project" value="UniProtKB-ARBA"/>
</dbReference>
<evidence type="ECO:0000313" key="3">
    <source>
        <dbReference type="EMBL" id="KAG6920495.1"/>
    </source>
</evidence>
<keyword evidence="4" id="KW-1185">Reference proteome</keyword>
<name>A0A8T1RVT9_CHESE</name>
<dbReference type="PANTHER" id="PTHR20914">
    <property type="entry name" value="LY6/PLAUR DOMAIN-CONTAINING PROTEIN 8"/>
    <property type="match status" value="1"/>
</dbReference>
<comment type="subcellular location">
    <subcellularLocation>
        <location evidence="1">Secreted</location>
    </subcellularLocation>
</comment>
<keyword evidence="2" id="KW-0964">Secreted</keyword>
<sequence length="91" mass="9897">KQCLNTYTSDIKVPISFTVGNDKYLRINTTQCNDADNCNSAVLGVPTVNATKNGLQCPTCFALNFTACNSSVTPCTGDETYCMDFTGFLYQ</sequence>
<evidence type="ECO:0000256" key="2">
    <source>
        <dbReference type="ARBA" id="ARBA00022525"/>
    </source>
</evidence>
<dbReference type="AlphaFoldDB" id="A0A8T1RVT9"/>
<dbReference type="Gene3D" id="2.10.60.10">
    <property type="entry name" value="CD59"/>
    <property type="match status" value="1"/>
</dbReference>
<accession>A0A8T1RVT9</accession>
<comment type="caution">
    <text evidence="3">The sequence shown here is derived from an EMBL/GenBank/DDBJ whole genome shotgun (WGS) entry which is preliminary data.</text>
</comment>
<feature type="non-terminal residue" evidence="3">
    <location>
        <position position="1"/>
    </location>
</feature>
<dbReference type="SUPFAM" id="SSF57302">
    <property type="entry name" value="Snake toxin-like"/>
    <property type="match status" value="1"/>
</dbReference>
<dbReference type="Proteomes" id="UP000765507">
    <property type="component" value="Unassembled WGS sequence"/>
</dbReference>
<organism evidence="3 4">
    <name type="scientific">Chelydra serpentina</name>
    <name type="common">Snapping turtle</name>
    <name type="synonym">Testudo serpentina</name>
    <dbReference type="NCBI Taxonomy" id="8475"/>
    <lineage>
        <taxon>Eukaryota</taxon>
        <taxon>Metazoa</taxon>
        <taxon>Chordata</taxon>
        <taxon>Craniata</taxon>
        <taxon>Vertebrata</taxon>
        <taxon>Euteleostomi</taxon>
        <taxon>Archelosauria</taxon>
        <taxon>Testudinata</taxon>
        <taxon>Testudines</taxon>
        <taxon>Cryptodira</taxon>
        <taxon>Durocryptodira</taxon>
        <taxon>Americhelydia</taxon>
        <taxon>Chelydroidea</taxon>
        <taxon>Chelydridae</taxon>
        <taxon>Chelydra</taxon>
    </lineage>
</organism>
<dbReference type="InterPro" id="IPR050918">
    <property type="entry name" value="CNF-like_PLA2_Inhibitor"/>
</dbReference>
<feature type="non-terminal residue" evidence="3">
    <location>
        <position position="91"/>
    </location>
</feature>
<dbReference type="InterPro" id="IPR045860">
    <property type="entry name" value="Snake_toxin-like_sf"/>
</dbReference>
<dbReference type="EMBL" id="JAHGAV010006556">
    <property type="protein sequence ID" value="KAG6920495.1"/>
    <property type="molecule type" value="Genomic_DNA"/>
</dbReference>
<dbReference type="PANTHER" id="PTHR20914:SF30">
    <property type="entry name" value="LY6_PLAUR DOMAIN CONTAINING 9"/>
    <property type="match status" value="1"/>
</dbReference>
<reference evidence="3 4" key="1">
    <citation type="journal article" date="2020" name="G3 (Bethesda)">
        <title>Draft Genome of the Common Snapping Turtle, Chelydra serpentina, a Model for Phenotypic Plasticity in Reptiles.</title>
        <authorList>
            <person name="Das D."/>
            <person name="Singh S.K."/>
            <person name="Bierstedt J."/>
            <person name="Erickson A."/>
            <person name="Galli G.L.J."/>
            <person name="Crossley D.A. 2nd"/>
            <person name="Rhen T."/>
        </authorList>
    </citation>
    <scope>NUCLEOTIDE SEQUENCE [LARGE SCALE GENOMIC DNA]</scope>
    <source>
        <strain evidence="3">KW</strain>
    </source>
</reference>
<evidence type="ECO:0000313" key="4">
    <source>
        <dbReference type="Proteomes" id="UP000765507"/>
    </source>
</evidence>
<gene>
    <name evidence="3" type="ORF">G0U57_018189</name>
</gene>
<proteinExistence type="predicted"/>
<dbReference type="OrthoDB" id="9907178at2759"/>
<evidence type="ECO:0000256" key="1">
    <source>
        <dbReference type="ARBA" id="ARBA00004613"/>
    </source>
</evidence>
<protein>
    <submittedName>
        <fullName evidence="3">Phospholipase A2 inhibitor and LY6/PLAUR domain containing</fullName>
    </submittedName>
</protein>
<dbReference type="GO" id="GO:0005576">
    <property type="term" value="C:extracellular region"/>
    <property type="evidence" value="ECO:0007669"/>
    <property type="project" value="UniProtKB-SubCell"/>
</dbReference>